<gene>
    <name evidence="2" type="ORF">DFH45_003231</name>
</gene>
<protein>
    <submittedName>
        <fullName evidence="2">Ribosomal protein S18 acetylase RimI-like enzyme</fullName>
    </submittedName>
</protein>
<dbReference type="AlphaFoldDB" id="A0A9Q5CI66"/>
<dbReference type="GO" id="GO:0016747">
    <property type="term" value="F:acyltransferase activity, transferring groups other than amino-acyl groups"/>
    <property type="evidence" value="ECO:0007669"/>
    <property type="project" value="InterPro"/>
</dbReference>
<proteinExistence type="predicted"/>
<dbReference type="Pfam" id="PF00583">
    <property type="entry name" value="Acetyltransf_1"/>
    <property type="match status" value="1"/>
</dbReference>
<dbReference type="Gene3D" id="3.40.630.30">
    <property type="match status" value="2"/>
</dbReference>
<comment type="caution">
    <text evidence="2">The sequence shown here is derived from an EMBL/GenBank/DDBJ whole genome shotgun (WGS) entry which is preliminary data.</text>
</comment>
<evidence type="ECO:0000313" key="2">
    <source>
        <dbReference type="EMBL" id="NRV10268.1"/>
    </source>
</evidence>
<name>A0A9Q5CI66_CLOBE</name>
<dbReference type="GO" id="GO:0005840">
    <property type="term" value="C:ribosome"/>
    <property type="evidence" value="ECO:0007669"/>
    <property type="project" value="UniProtKB-KW"/>
</dbReference>
<evidence type="ECO:0000259" key="1">
    <source>
        <dbReference type="PROSITE" id="PS51186"/>
    </source>
</evidence>
<sequence>MIKEFINLNGDEIRAVQLYLNSLEKNDKSIPQIKEEFNTKVYNFGEGILFFFKDNKVVGSVKVILEAIKHLKVVYIHFLTVANNAENEVHIVSELLTSAINIGKCKGGSKILLGVGNEKILKLLNELGYISSYNSYKMKLENRKTTSEPLELINLSAKNKEEYLNVFNKSFSDMPHGCYYEMEDIEKYLNDNSENRYYLVRDKNKLIGFMNIEIENKVGSFDIGLCNEFRGVGYGKRLLETAIYTLNAVNVDKVTLNVIEKNSIALNMYLKRGFVIDNILSHWIEIAQE</sequence>
<keyword evidence="2" id="KW-0689">Ribosomal protein</keyword>
<dbReference type="InterPro" id="IPR000182">
    <property type="entry name" value="GNAT_dom"/>
</dbReference>
<accession>A0A9Q5CI66</accession>
<dbReference type="Proteomes" id="UP000821656">
    <property type="component" value="Unassembled WGS sequence"/>
</dbReference>
<reference evidence="2" key="1">
    <citation type="submission" date="2020-05" db="EMBL/GenBank/DDBJ databases">
        <title>Genomic insights into acetone-butanol-ethanol (ABE) fermentation by sequencing solventogenic clostridia strains.</title>
        <authorList>
            <person name="Brown S."/>
        </authorList>
    </citation>
    <scope>NUCLEOTIDE SEQUENCE</scope>
    <source>
        <strain evidence="2">DJ126</strain>
    </source>
</reference>
<dbReference type="SUPFAM" id="SSF55729">
    <property type="entry name" value="Acyl-CoA N-acyltransferases (Nat)"/>
    <property type="match status" value="1"/>
</dbReference>
<dbReference type="RefSeq" id="WP_077308707.1">
    <property type="nucleotide sequence ID" value="NZ_CP016090.1"/>
</dbReference>
<evidence type="ECO:0000313" key="3">
    <source>
        <dbReference type="Proteomes" id="UP000821656"/>
    </source>
</evidence>
<organism evidence="2 3">
    <name type="scientific">Clostridium beijerinckii</name>
    <name type="common">Clostridium MP</name>
    <dbReference type="NCBI Taxonomy" id="1520"/>
    <lineage>
        <taxon>Bacteria</taxon>
        <taxon>Bacillati</taxon>
        <taxon>Bacillota</taxon>
        <taxon>Clostridia</taxon>
        <taxon>Eubacteriales</taxon>
        <taxon>Clostridiaceae</taxon>
        <taxon>Clostridium</taxon>
    </lineage>
</organism>
<dbReference type="PROSITE" id="PS51186">
    <property type="entry name" value="GNAT"/>
    <property type="match status" value="1"/>
</dbReference>
<dbReference type="EMBL" id="JABSXK010000001">
    <property type="protein sequence ID" value="NRV10268.1"/>
    <property type="molecule type" value="Genomic_DNA"/>
</dbReference>
<dbReference type="CDD" id="cd04301">
    <property type="entry name" value="NAT_SF"/>
    <property type="match status" value="1"/>
</dbReference>
<feature type="domain" description="N-acetyltransferase" evidence="1">
    <location>
        <begin position="150"/>
        <end position="289"/>
    </location>
</feature>
<keyword evidence="2" id="KW-0687">Ribonucleoprotein</keyword>
<dbReference type="InterPro" id="IPR016181">
    <property type="entry name" value="Acyl_CoA_acyltransferase"/>
</dbReference>